<keyword evidence="2" id="KW-0342">GTP-binding</keyword>
<dbReference type="AlphaFoldDB" id="A0A7Z0BLC3"/>
<protein>
    <submittedName>
        <fullName evidence="5">Translation elongation factor EF-G</fullName>
    </submittedName>
</protein>
<feature type="region of interest" description="Disordered" evidence="3">
    <location>
        <begin position="128"/>
        <end position="164"/>
    </location>
</feature>
<organism evidence="5 6">
    <name type="scientific">Nocardiopsis sinuspersici</name>
    <dbReference type="NCBI Taxonomy" id="501010"/>
    <lineage>
        <taxon>Bacteria</taxon>
        <taxon>Bacillati</taxon>
        <taxon>Actinomycetota</taxon>
        <taxon>Actinomycetes</taxon>
        <taxon>Streptosporangiales</taxon>
        <taxon>Nocardiopsidaceae</taxon>
        <taxon>Nocardiopsis</taxon>
    </lineage>
</organism>
<dbReference type="GO" id="GO:0003746">
    <property type="term" value="F:translation elongation factor activity"/>
    <property type="evidence" value="ECO:0007669"/>
    <property type="project" value="UniProtKB-KW"/>
</dbReference>
<keyword evidence="5" id="KW-0648">Protein biosynthesis</keyword>
<keyword evidence="5" id="KW-0251">Elongation factor</keyword>
<feature type="compositionally biased region" description="Basic and acidic residues" evidence="3">
    <location>
        <begin position="130"/>
        <end position="147"/>
    </location>
</feature>
<feature type="domain" description="Translation elongation factor EFG/EF2" evidence="4">
    <location>
        <begin position="8"/>
        <end position="130"/>
    </location>
</feature>
<comment type="caution">
    <text evidence="5">The sequence shown here is derived from an EMBL/GenBank/DDBJ whole genome shotgun (WGS) entry which is preliminary data.</text>
</comment>
<feature type="compositionally biased region" description="Pro residues" evidence="3">
    <location>
        <begin position="148"/>
        <end position="164"/>
    </location>
</feature>
<evidence type="ECO:0000259" key="4">
    <source>
        <dbReference type="SMART" id="SM00889"/>
    </source>
</evidence>
<reference evidence="5 6" key="1">
    <citation type="submission" date="2020-07" db="EMBL/GenBank/DDBJ databases">
        <title>Sequencing the genomes of 1000 actinobacteria strains.</title>
        <authorList>
            <person name="Klenk H.-P."/>
        </authorList>
    </citation>
    <scope>NUCLEOTIDE SEQUENCE [LARGE SCALE GENOMIC DNA]</scope>
    <source>
        <strain evidence="5 6">DSM 45278</strain>
    </source>
</reference>
<dbReference type="InterPro" id="IPR005517">
    <property type="entry name" value="Transl_elong_EFG/EF2_IV"/>
</dbReference>
<dbReference type="Gene3D" id="3.30.230.10">
    <property type="match status" value="1"/>
</dbReference>
<gene>
    <name evidence="5" type="ORF">HNR06_005302</name>
</gene>
<dbReference type="Proteomes" id="UP000584931">
    <property type="component" value="Unassembled WGS sequence"/>
</dbReference>
<evidence type="ECO:0000313" key="5">
    <source>
        <dbReference type="EMBL" id="NYH55713.1"/>
    </source>
</evidence>
<name>A0A7Z0BLC3_9ACTN</name>
<dbReference type="InterPro" id="IPR014721">
    <property type="entry name" value="Ribsml_uS5_D2-typ_fold_subgr"/>
</dbReference>
<evidence type="ECO:0000313" key="6">
    <source>
        <dbReference type="Proteomes" id="UP000584931"/>
    </source>
</evidence>
<dbReference type="Pfam" id="PF03764">
    <property type="entry name" value="EFG_IV"/>
    <property type="match status" value="1"/>
</dbReference>
<evidence type="ECO:0000256" key="3">
    <source>
        <dbReference type="SAM" id="MobiDB-lite"/>
    </source>
</evidence>
<dbReference type="GO" id="GO:0005525">
    <property type="term" value="F:GTP binding"/>
    <property type="evidence" value="ECO:0007669"/>
    <property type="project" value="UniProtKB-KW"/>
</dbReference>
<evidence type="ECO:0000256" key="2">
    <source>
        <dbReference type="ARBA" id="ARBA00023134"/>
    </source>
</evidence>
<accession>A0A7Z0BLC3</accession>
<dbReference type="InterPro" id="IPR020568">
    <property type="entry name" value="Ribosomal_Su5_D2-typ_SF"/>
</dbReference>
<dbReference type="SMART" id="SM00889">
    <property type="entry name" value="EFG_IV"/>
    <property type="match status" value="1"/>
</dbReference>
<dbReference type="RefSeq" id="WP_179811691.1">
    <property type="nucleotide sequence ID" value="NZ_JACCHL010000001.1"/>
</dbReference>
<dbReference type="SUPFAM" id="SSF54211">
    <property type="entry name" value="Ribosomal protein S5 domain 2-like"/>
    <property type="match status" value="1"/>
</dbReference>
<sequence length="164" mass="17749">MSTDHERPRPLPRPITGVFVRHLLQTGCSGYFAMVWVDAEPLPEGTAGDFAFADDLPDRCRYPGEPLPQGFTDAFAKAAREAWEGSGDGRPAFAARVVLRDAAWHEGDSGDRGFQAAGRLAVREILSCAEEGRDPRPVGRGARKDRPVPPMPRTPPPPDPAPPA</sequence>
<evidence type="ECO:0000256" key="1">
    <source>
        <dbReference type="ARBA" id="ARBA00022741"/>
    </source>
</evidence>
<dbReference type="EMBL" id="JACCHL010000001">
    <property type="protein sequence ID" value="NYH55713.1"/>
    <property type="molecule type" value="Genomic_DNA"/>
</dbReference>
<proteinExistence type="predicted"/>
<keyword evidence="1" id="KW-0547">Nucleotide-binding</keyword>